<evidence type="ECO:0000313" key="1">
    <source>
        <dbReference type="EMBL" id="KAK9239983.1"/>
    </source>
</evidence>
<accession>A0ACC3T7Q2</accession>
<gene>
    <name evidence="1" type="ORF">V1525DRAFT_396518</name>
</gene>
<name>A0ACC3T7Q2_LIPKO</name>
<dbReference type="EMBL" id="MU971342">
    <property type="protein sequence ID" value="KAK9239983.1"/>
    <property type="molecule type" value="Genomic_DNA"/>
</dbReference>
<evidence type="ECO:0000313" key="2">
    <source>
        <dbReference type="Proteomes" id="UP001433508"/>
    </source>
</evidence>
<proteinExistence type="predicted"/>
<reference evidence="2" key="1">
    <citation type="journal article" date="2024" name="Front. Bioeng. Biotechnol.">
        <title>Genome-scale model development and genomic sequencing of the oleaginous clade Lipomyces.</title>
        <authorList>
            <person name="Czajka J.J."/>
            <person name="Han Y."/>
            <person name="Kim J."/>
            <person name="Mondo S.J."/>
            <person name="Hofstad B.A."/>
            <person name="Robles A."/>
            <person name="Haridas S."/>
            <person name="Riley R."/>
            <person name="LaButti K."/>
            <person name="Pangilinan J."/>
            <person name="Andreopoulos W."/>
            <person name="Lipzen A."/>
            <person name="Yan J."/>
            <person name="Wang M."/>
            <person name="Ng V."/>
            <person name="Grigoriev I.V."/>
            <person name="Spatafora J.W."/>
            <person name="Magnuson J.K."/>
            <person name="Baker S.E."/>
            <person name="Pomraning K.R."/>
        </authorList>
    </citation>
    <scope>NUCLEOTIDE SEQUENCE [LARGE SCALE GENOMIC DNA]</scope>
    <source>
        <strain evidence="2">CBS 7786</strain>
    </source>
</reference>
<dbReference type="Proteomes" id="UP001433508">
    <property type="component" value="Unassembled WGS sequence"/>
</dbReference>
<sequence length="86" mass="9871">MRMYLLILLIPADASIRSMKCLLINEKHVLSSVTWAKLPCRYIIYEKYTVDNLHYKNIYHASSSIVNPQSLSLRLLCQNSSIVSLA</sequence>
<protein>
    <submittedName>
        <fullName evidence="1">Uncharacterized protein</fullName>
    </submittedName>
</protein>
<comment type="caution">
    <text evidence="1">The sequence shown here is derived from an EMBL/GenBank/DDBJ whole genome shotgun (WGS) entry which is preliminary data.</text>
</comment>
<organism evidence="1 2">
    <name type="scientific">Lipomyces kononenkoae</name>
    <name type="common">Yeast</name>
    <dbReference type="NCBI Taxonomy" id="34357"/>
    <lineage>
        <taxon>Eukaryota</taxon>
        <taxon>Fungi</taxon>
        <taxon>Dikarya</taxon>
        <taxon>Ascomycota</taxon>
        <taxon>Saccharomycotina</taxon>
        <taxon>Lipomycetes</taxon>
        <taxon>Lipomycetales</taxon>
        <taxon>Lipomycetaceae</taxon>
        <taxon>Lipomyces</taxon>
    </lineage>
</organism>
<keyword evidence="2" id="KW-1185">Reference proteome</keyword>